<dbReference type="PANTHER" id="PTHR11567:SF211">
    <property type="entry name" value="PROSTATIC ACID PHOSPHATASE"/>
    <property type="match status" value="1"/>
</dbReference>
<evidence type="ECO:0000313" key="9">
    <source>
        <dbReference type="Proteomes" id="UP000492821"/>
    </source>
</evidence>
<evidence type="ECO:0000256" key="7">
    <source>
        <dbReference type="ARBA" id="ARBA00023180"/>
    </source>
</evidence>
<evidence type="ECO:0000256" key="2">
    <source>
        <dbReference type="ARBA" id="ARBA00005375"/>
    </source>
</evidence>
<evidence type="ECO:0000256" key="4">
    <source>
        <dbReference type="ARBA" id="ARBA00022729"/>
    </source>
</evidence>
<dbReference type="InterPro" id="IPR050645">
    <property type="entry name" value="Histidine_acid_phosphatase"/>
</dbReference>
<dbReference type="CDD" id="cd07061">
    <property type="entry name" value="HP_HAP_like"/>
    <property type="match status" value="1"/>
</dbReference>
<dbReference type="WBParaSite" id="Pan_g14962.t1">
    <property type="protein sequence ID" value="Pan_g14962.t1"/>
    <property type="gene ID" value="Pan_g14962"/>
</dbReference>
<organism evidence="9 10">
    <name type="scientific">Panagrellus redivivus</name>
    <name type="common">Microworm</name>
    <dbReference type="NCBI Taxonomy" id="6233"/>
    <lineage>
        <taxon>Eukaryota</taxon>
        <taxon>Metazoa</taxon>
        <taxon>Ecdysozoa</taxon>
        <taxon>Nematoda</taxon>
        <taxon>Chromadorea</taxon>
        <taxon>Rhabditida</taxon>
        <taxon>Tylenchina</taxon>
        <taxon>Panagrolaimomorpha</taxon>
        <taxon>Panagrolaimoidea</taxon>
        <taxon>Panagrolaimidae</taxon>
        <taxon>Panagrellus</taxon>
    </lineage>
</organism>
<protein>
    <recommendedName>
        <fullName evidence="3">acid phosphatase</fullName>
        <ecNumber evidence="3">3.1.3.2</ecNumber>
    </recommendedName>
</protein>
<dbReference type="AlphaFoldDB" id="A0A7E4ZSJ5"/>
<dbReference type="EC" id="3.1.3.2" evidence="3"/>
<name>A0A7E4ZSJ5_PANRE</name>
<evidence type="ECO:0000256" key="3">
    <source>
        <dbReference type="ARBA" id="ARBA00012646"/>
    </source>
</evidence>
<feature type="chain" id="PRO_5028839262" description="acid phosphatase" evidence="8">
    <location>
        <begin position="19"/>
        <end position="420"/>
    </location>
</feature>
<dbReference type="InterPro" id="IPR033379">
    <property type="entry name" value="Acid_Pase_AS"/>
</dbReference>
<reference evidence="9" key="1">
    <citation type="journal article" date="2013" name="Genetics">
        <title>The draft genome and transcriptome of Panagrellus redivivus are shaped by the harsh demands of a free-living lifestyle.</title>
        <authorList>
            <person name="Srinivasan J."/>
            <person name="Dillman A.R."/>
            <person name="Macchietto M.G."/>
            <person name="Heikkinen L."/>
            <person name="Lakso M."/>
            <person name="Fracchia K.M."/>
            <person name="Antoshechkin I."/>
            <person name="Mortazavi A."/>
            <person name="Wong G."/>
            <person name="Sternberg P.W."/>
        </authorList>
    </citation>
    <scope>NUCLEOTIDE SEQUENCE [LARGE SCALE GENOMIC DNA]</scope>
    <source>
        <strain evidence="9">MT8872</strain>
    </source>
</reference>
<accession>A0A7E4ZSJ5</accession>
<evidence type="ECO:0000256" key="8">
    <source>
        <dbReference type="SAM" id="SignalP"/>
    </source>
</evidence>
<dbReference type="PROSITE" id="PS00616">
    <property type="entry name" value="HIS_ACID_PHOSPHAT_1"/>
    <property type="match status" value="1"/>
</dbReference>
<comment type="similarity">
    <text evidence="2">Belongs to the histidine acid phosphatase family.</text>
</comment>
<dbReference type="InterPro" id="IPR000560">
    <property type="entry name" value="His_Pase_clade-2"/>
</dbReference>
<dbReference type="Pfam" id="PF00328">
    <property type="entry name" value="His_Phos_2"/>
    <property type="match status" value="1"/>
</dbReference>
<feature type="signal peptide" evidence="8">
    <location>
        <begin position="1"/>
        <end position="18"/>
    </location>
</feature>
<keyword evidence="5" id="KW-0378">Hydrolase</keyword>
<keyword evidence="7" id="KW-0325">Glycoprotein</keyword>
<comment type="catalytic activity">
    <reaction evidence="1">
        <text>a phosphate monoester + H2O = an alcohol + phosphate</text>
        <dbReference type="Rhea" id="RHEA:15017"/>
        <dbReference type="ChEBI" id="CHEBI:15377"/>
        <dbReference type="ChEBI" id="CHEBI:30879"/>
        <dbReference type="ChEBI" id="CHEBI:43474"/>
        <dbReference type="ChEBI" id="CHEBI:67140"/>
        <dbReference type="EC" id="3.1.3.2"/>
    </reaction>
</comment>
<dbReference type="PANTHER" id="PTHR11567">
    <property type="entry name" value="ACID PHOSPHATASE-RELATED"/>
    <property type="match status" value="1"/>
</dbReference>
<keyword evidence="4 8" id="KW-0732">Signal</keyword>
<proteinExistence type="inferred from homology"/>
<evidence type="ECO:0000256" key="5">
    <source>
        <dbReference type="ARBA" id="ARBA00022801"/>
    </source>
</evidence>
<keyword evidence="9" id="KW-1185">Reference proteome</keyword>
<evidence type="ECO:0000256" key="1">
    <source>
        <dbReference type="ARBA" id="ARBA00000032"/>
    </source>
</evidence>
<dbReference type="SUPFAM" id="SSF53254">
    <property type="entry name" value="Phosphoglycerate mutase-like"/>
    <property type="match status" value="1"/>
</dbReference>
<evidence type="ECO:0000256" key="6">
    <source>
        <dbReference type="ARBA" id="ARBA00023157"/>
    </source>
</evidence>
<dbReference type="Gene3D" id="3.40.50.1240">
    <property type="entry name" value="Phosphoglycerate mutase-like"/>
    <property type="match status" value="1"/>
</dbReference>
<reference evidence="10" key="2">
    <citation type="submission" date="2020-10" db="UniProtKB">
        <authorList>
            <consortium name="WormBaseParasite"/>
        </authorList>
    </citation>
    <scope>IDENTIFICATION</scope>
</reference>
<dbReference type="Proteomes" id="UP000492821">
    <property type="component" value="Unassembled WGS sequence"/>
</dbReference>
<keyword evidence="6" id="KW-1015">Disulfide bond</keyword>
<dbReference type="InterPro" id="IPR029033">
    <property type="entry name" value="His_PPase_superfam"/>
</dbReference>
<evidence type="ECO:0000313" key="10">
    <source>
        <dbReference type="WBParaSite" id="Pan_g14962.t1"/>
    </source>
</evidence>
<sequence length="420" mass="48342">MQVFVLLLSSLLEHAVVATKSQDELVLAQVIWRHGSRAPTDTYPRNPNTEKAWPLGMGQLTKRGMDQSVELGKTLKELYIDKEDPLISPFPVSGEYRIQSTEFDRVMASAAGVAAGMFPKFDGAAAQNYLVPIFANNLTTDADLNIFISCPRYDEFVDDAFVKLAKLENDHKWLFDLAKQNTGKNYTLRNIWEVYDNYACDSLENLKPATWLTPAVLKVMKKLIDVELEALLGLLFEEDKFRQHTRLRGDRTLKTFVDLFAKRIKCDGNDSPDCVKTNKLKFYGYSAHDLTIAHMMTTMTRDLRFIVPGYMVDYMGAFSFELWKRNGKFDLRILYRPGEGTRFKPVTGQIIQSESEYWDFEDFLSRVTPYIPQDFESECSPKKLVREKRNYKPDPSLSERRYPGWDVALKTNTPNEHVEV</sequence>
<dbReference type="GO" id="GO:0003993">
    <property type="term" value="F:acid phosphatase activity"/>
    <property type="evidence" value="ECO:0007669"/>
    <property type="project" value="UniProtKB-EC"/>
</dbReference>